<sequence length="84" mass="9268">MLRLAPDSALNYSHIQGRGRMVQPLPLCPLTSPVVGIFITEDPKQTLLWADSDVQVLEEGWGEIQVSLDPGSNRVGYHQGLELI</sequence>
<reference evidence="1 2" key="1">
    <citation type="submission" date="2018-09" db="EMBL/GenBank/DDBJ databases">
        <title>Discovery and Ecogenomic Context for Candidatus Cryosericales, a Global Caldiserica Order Active in Thawing Permafrost.</title>
        <authorList>
            <person name="Martinez M.A."/>
            <person name="Woodcroft B.J."/>
            <person name="Ignacio Espinoza J.C."/>
            <person name="Zayed A."/>
            <person name="Singleton C.M."/>
            <person name="Boyd J."/>
            <person name="Li Y.-F."/>
            <person name="Purvine S."/>
            <person name="Maughan H."/>
            <person name="Hodgkins S.B."/>
            <person name="Anderson D."/>
            <person name="Sederholm M."/>
            <person name="Temperton B."/>
            <person name="Saleska S.R."/>
            <person name="Tyson G.W."/>
            <person name="Rich V.I."/>
        </authorList>
    </citation>
    <scope>NUCLEOTIDE SEQUENCE [LARGE SCALE GENOMIC DNA]</scope>
    <source>
        <strain evidence="1 2">SMC7</strain>
    </source>
</reference>
<comment type="caution">
    <text evidence="1">The sequence shown here is derived from an EMBL/GenBank/DDBJ whole genome shotgun (WGS) entry which is preliminary data.</text>
</comment>
<gene>
    <name evidence="1" type="ORF">SMC7_05835</name>
</gene>
<organism evidence="1 2">
    <name type="scientific">Candidatus Cryosericum terrychapinii</name>
    <dbReference type="NCBI Taxonomy" id="2290919"/>
    <lineage>
        <taxon>Bacteria</taxon>
        <taxon>Pseudomonadati</taxon>
        <taxon>Caldisericota/Cryosericota group</taxon>
        <taxon>Candidatus Cryosericota</taxon>
        <taxon>Candidatus Cryosericia</taxon>
        <taxon>Candidatus Cryosericales</taxon>
        <taxon>Candidatus Cryosericaceae</taxon>
        <taxon>Candidatus Cryosericum</taxon>
    </lineage>
</organism>
<evidence type="ECO:0000313" key="1">
    <source>
        <dbReference type="EMBL" id="RIE05673.1"/>
    </source>
</evidence>
<dbReference type="AlphaFoldDB" id="A0A398CT02"/>
<keyword evidence="2" id="KW-1185">Reference proteome</keyword>
<name>A0A398CT02_9BACT</name>
<protein>
    <submittedName>
        <fullName evidence="1">Uncharacterized protein</fullName>
    </submittedName>
</protein>
<dbReference type="EMBL" id="QXIS01000033">
    <property type="protein sequence ID" value="RIE05673.1"/>
    <property type="molecule type" value="Genomic_DNA"/>
</dbReference>
<evidence type="ECO:0000313" key="2">
    <source>
        <dbReference type="Proteomes" id="UP000266328"/>
    </source>
</evidence>
<dbReference type="Proteomes" id="UP000266328">
    <property type="component" value="Unassembled WGS sequence"/>
</dbReference>
<accession>A0A398CT02</accession>
<proteinExistence type="predicted"/>